<dbReference type="InterPro" id="IPR022653">
    <property type="entry name" value="De-COase2_pyr-phos_BS"/>
</dbReference>
<reference evidence="4" key="1">
    <citation type="submission" date="2018-05" db="EMBL/GenBank/DDBJ databases">
        <authorList>
            <person name="Lanie J.A."/>
            <person name="Ng W.-L."/>
            <person name="Kazmierczak K.M."/>
            <person name="Andrzejewski T.M."/>
            <person name="Davidsen T.M."/>
            <person name="Wayne K.J."/>
            <person name="Tettelin H."/>
            <person name="Glass J.I."/>
            <person name="Rusch D."/>
            <person name="Podicherti R."/>
            <person name="Tsui H.-C.T."/>
            <person name="Winkler M.E."/>
        </authorList>
    </citation>
    <scope>NUCLEOTIDE SEQUENCE</scope>
</reference>
<dbReference type="Pfam" id="PF02784">
    <property type="entry name" value="Orn_Arg_deC_N"/>
    <property type="match status" value="1"/>
</dbReference>
<feature type="domain" description="Orn/DAP/Arg decarboxylase 2 N-terminal" evidence="3">
    <location>
        <begin position="47"/>
        <end position="188"/>
    </location>
</feature>
<evidence type="ECO:0000256" key="2">
    <source>
        <dbReference type="ARBA" id="ARBA00022898"/>
    </source>
</evidence>
<accession>A0A382S5M5</accession>
<dbReference type="PROSITE" id="PS00878">
    <property type="entry name" value="ODR_DC_2_1"/>
    <property type="match status" value="1"/>
</dbReference>
<proteinExistence type="predicted"/>
<comment type="cofactor">
    <cofactor evidence="1">
        <name>pyridoxal 5'-phosphate</name>
        <dbReference type="ChEBI" id="CHEBI:597326"/>
    </cofactor>
</comment>
<feature type="non-terminal residue" evidence="4">
    <location>
        <position position="188"/>
    </location>
</feature>
<dbReference type="GO" id="GO:0008836">
    <property type="term" value="F:diaminopimelate decarboxylase activity"/>
    <property type="evidence" value="ECO:0007669"/>
    <property type="project" value="TreeGrafter"/>
</dbReference>
<dbReference type="EMBL" id="UINC01126611">
    <property type="protein sequence ID" value="SVD05204.1"/>
    <property type="molecule type" value="Genomic_DNA"/>
</dbReference>
<evidence type="ECO:0000313" key="4">
    <source>
        <dbReference type="EMBL" id="SVD05204.1"/>
    </source>
</evidence>
<protein>
    <recommendedName>
        <fullName evidence="3">Orn/DAP/Arg decarboxylase 2 N-terminal domain-containing protein</fullName>
    </recommendedName>
</protein>
<evidence type="ECO:0000259" key="3">
    <source>
        <dbReference type="Pfam" id="PF02784"/>
    </source>
</evidence>
<gene>
    <name evidence="4" type="ORF">METZ01_LOCUS358058</name>
</gene>
<organism evidence="4">
    <name type="scientific">marine metagenome</name>
    <dbReference type="NCBI Taxonomy" id="408172"/>
    <lineage>
        <taxon>unclassified sequences</taxon>
        <taxon>metagenomes</taxon>
        <taxon>ecological metagenomes</taxon>
    </lineage>
</organism>
<dbReference type="Gene3D" id="3.20.20.10">
    <property type="entry name" value="Alanine racemase"/>
    <property type="match status" value="1"/>
</dbReference>
<dbReference type="PANTHER" id="PTHR43727:SF2">
    <property type="entry name" value="GROUP IV DECARBOXYLASE"/>
    <property type="match status" value="1"/>
</dbReference>
<dbReference type="GO" id="GO:0009089">
    <property type="term" value="P:lysine biosynthetic process via diaminopimelate"/>
    <property type="evidence" value="ECO:0007669"/>
    <property type="project" value="TreeGrafter"/>
</dbReference>
<dbReference type="SUPFAM" id="SSF51419">
    <property type="entry name" value="PLP-binding barrel"/>
    <property type="match status" value="1"/>
</dbReference>
<dbReference type="AlphaFoldDB" id="A0A382S5M5"/>
<sequence>METLSFLSEDQIRAVQEQFGTPAFVYDQKTLEAQAQKDLSFPNAYGLTARYAMKACPAAAVIRILNRAGLHIDASSGYEALRAMRAGVSAKEIQITAQQLPDNLQDLISHGVLYNACSLHQLASYGRLFPGNEVSVRINPGLGSGHSNRTNVGGPSSSFGIWHEYLQQVLATAAEHELRITGLHSHIG</sequence>
<keyword evidence="2" id="KW-0663">Pyridoxal phosphate</keyword>
<name>A0A382S5M5_9ZZZZ</name>
<dbReference type="PANTHER" id="PTHR43727">
    <property type="entry name" value="DIAMINOPIMELATE DECARBOXYLASE"/>
    <property type="match status" value="1"/>
</dbReference>
<dbReference type="InterPro" id="IPR009006">
    <property type="entry name" value="Ala_racemase/Decarboxylase_C"/>
</dbReference>
<evidence type="ECO:0000256" key="1">
    <source>
        <dbReference type="ARBA" id="ARBA00001933"/>
    </source>
</evidence>
<dbReference type="InterPro" id="IPR029066">
    <property type="entry name" value="PLP-binding_barrel"/>
</dbReference>
<dbReference type="InterPro" id="IPR022644">
    <property type="entry name" value="De-COase2_N"/>
</dbReference>
<dbReference type="Gene3D" id="2.40.37.10">
    <property type="entry name" value="Lyase, Ornithine Decarboxylase, Chain A, domain 1"/>
    <property type="match status" value="1"/>
</dbReference>